<dbReference type="AlphaFoldDB" id="A0A540WZX2"/>
<gene>
    <name evidence="2" type="ORF">FJV41_18075</name>
</gene>
<evidence type="ECO:0000256" key="1">
    <source>
        <dbReference type="SAM" id="SignalP"/>
    </source>
</evidence>
<reference evidence="2 3" key="1">
    <citation type="submission" date="2019-06" db="EMBL/GenBank/DDBJ databases">
        <authorList>
            <person name="Livingstone P."/>
            <person name="Whitworth D."/>
        </authorList>
    </citation>
    <scope>NUCLEOTIDE SEQUENCE [LARGE SCALE GENOMIC DNA]</scope>
    <source>
        <strain evidence="2 3">AM401</strain>
    </source>
</reference>
<dbReference type="EMBL" id="VIFM01000065">
    <property type="protein sequence ID" value="TQF14556.1"/>
    <property type="molecule type" value="Genomic_DNA"/>
</dbReference>
<protein>
    <submittedName>
        <fullName evidence="2">2-hydroxyacyl-CoA dehydratase</fullName>
    </submittedName>
</protein>
<proteinExistence type="predicted"/>
<keyword evidence="3" id="KW-1185">Reference proteome</keyword>
<dbReference type="OrthoDB" id="5381194at2"/>
<keyword evidence="1" id="KW-0732">Signal</keyword>
<evidence type="ECO:0000313" key="2">
    <source>
        <dbReference type="EMBL" id="TQF14556.1"/>
    </source>
</evidence>
<feature type="signal peptide" evidence="1">
    <location>
        <begin position="1"/>
        <end position="25"/>
    </location>
</feature>
<comment type="caution">
    <text evidence="2">The sequence shown here is derived from an EMBL/GenBank/DDBJ whole genome shotgun (WGS) entry which is preliminary data.</text>
</comment>
<dbReference type="RefSeq" id="WP_141643748.1">
    <property type="nucleotide sequence ID" value="NZ_VIFM01000065.1"/>
</dbReference>
<dbReference type="Proteomes" id="UP000315369">
    <property type="component" value="Unassembled WGS sequence"/>
</dbReference>
<feature type="chain" id="PRO_5022015649" evidence="1">
    <location>
        <begin position="26"/>
        <end position="223"/>
    </location>
</feature>
<dbReference type="PROSITE" id="PS51257">
    <property type="entry name" value="PROKAR_LIPOPROTEIN"/>
    <property type="match status" value="1"/>
</dbReference>
<accession>A0A540WZX2</accession>
<organism evidence="2 3">
    <name type="scientific">Myxococcus llanfairpwllgwyngyllgogerychwyrndrobwllllantysiliogogogochensis</name>
    <dbReference type="NCBI Taxonomy" id="2590453"/>
    <lineage>
        <taxon>Bacteria</taxon>
        <taxon>Pseudomonadati</taxon>
        <taxon>Myxococcota</taxon>
        <taxon>Myxococcia</taxon>
        <taxon>Myxococcales</taxon>
        <taxon>Cystobacterineae</taxon>
        <taxon>Myxococcaceae</taxon>
        <taxon>Myxococcus</taxon>
    </lineage>
</organism>
<name>A0A540WZX2_9BACT</name>
<evidence type="ECO:0000313" key="3">
    <source>
        <dbReference type="Proteomes" id="UP000315369"/>
    </source>
</evidence>
<sequence length="223" mass="24180">MPAHRAPLLSALLLVAISGCVPGLATSNPTYFTGGKWSALDKPYALTPLLACAESADNNDKVIQNIEDYVAPALWSAYGQDVSTAKVKRLKGDSEWCEALPNIATDKFTVPPRMKQDLARYVKEAGAKGIIIPVATLYRSPIQRELRTEDGTPFASVDTDRFTADGTALFYVHYINESGELLHTERAGSGGDGDFNDRLKYMRDSAAAVAKRLTQGAPPVDFQ</sequence>